<keyword evidence="2" id="KW-0732">Signal</keyword>
<keyword evidence="4" id="KW-1185">Reference proteome</keyword>
<evidence type="ECO:0008006" key="5">
    <source>
        <dbReference type="Google" id="ProtNLM"/>
    </source>
</evidence>
<evidence type="ECO:0000313" key="4">
    <source>
        <dbReference type="Proteomes" id="UP001152747"/>
    </source>
</evidence>
<accession>A0A9P1I6V0</accession>
<proteinExistence type="predicted"/>
<evidence type="ECO:0000256" key="2">
    <source>
        <dbReference type="SAM" id="SignalP"/>
    </source>
</evidence>
<dbReference type="AlphaFoldDB" id="A0A9P1I6V0"/>
<name>A0A9P1I6V0_9PELO</name>
<keyword evidence="1" id="KW-0812">Transmembrane</keyword>
<comment type="caution">
    <text evidence="3">The sequence shown here is derived from an EMBL/GenBank/DDBJ whole genome shotgun (WGS) entry which is preliminary data.</text>
</comment>
<keyword evidence="1" id="KW-1133">Transmembrane helix</keyword>
<keyword evidence="1" id="KW-0472">Membrane</keyword>
<gene>
    <name evidence="3" type="ORF">CAMP_LOCUS2034</name>
</gene>
<feature type="transmembrane region" description="Helical" evidence="1">
    <location>
        <begin position="58"/>
        <end position="79"/>
    </location>
</feature>
<reference evidence="3" key="1">
    <citation type="submission" date="2022-11" db="EMBL/GenBank/DDBJ databases">
        <authorList>
            <person name="Kikuchi T."/>
        </authorList>
    </citation>
    <scope>NUCLEOTIDE SEQUENCE</scope>
    <source>
        <strain evidence="3">PS1010</strain>
    </source>
</reference>
<evidence type="ECO:0000313" key="3">
    <source>
        <dbReference type="EMBL" id="CAI5439397.1"/>
    </source>
</evidence>
<dbReference type="EMBL" id="CANHGI010000001">
    <property type="protein sequence ID" value="CAI5439397.1"/>
    <property type="molecule type" value="Genomic_DNA"/>
</dbReference>
<evidence type="ECO:0000256" key="1">
    <source>
        <dbReference type="SAM" id="Phobius"/>
    </source>
</evidence>
<feature type="chain" id="PRO_5040417000" description="EGF-like domain-containing protein" evidence="2">
    <location>
        <begin position="18"/>
        <end position="166"/>
    </location>
</feature>
<dbReference type="Proteomes" id="UP001152747">
    <property type="component" value="Unassembled WGS sequence"/>
</dbReference>
<sequence>MKSIIIIIYYFITQVFAKKNCSGNGYSQFNKRAHLDECICDLLHTGQNCEMAIPLAPIILHLTSGSFAFLSIILAYYFCFKKRASSKKLVIYDENMAFSRFLFENKRVGKVDHVEFANQTIKIEKEKMATEYNENGDKIGGAAVHDDDLGSTINTVVSTKQDTTKF</sequence>
<feature type="signal peptide" evidence="2">
    <location>
        <begin position="1"/>
        <end position="17"/>
    </location>
</feature>
<organism evidence="3 4">
    <name type="scientific">Caenorhabditis angaria</name>
    <dbReference type="NCBI Taxonomy" id="860376"/>
    <lineage>
        <taxon>Eukaryota</taxon>
        <taxon>Metazoa</taxon>
        <taxon>Ecdysozoa</taxon>
        <taxon>Nematoda</taxon>
        <taxon>Chromadorea</taxon>
        <taxon>Rhabditida</taxon>
        <taxon>Rhabditina</taxon>
        <taxon>Rhabditomorpha</taxon>
        <taxon>Rhabditoidea</taxon>
        <taxon>Rhabditidae</taxon>
        <taxon>Peloderinae</taxon>
        <taxon>Caenorhabditis</taxon>
    </lineage>
</organism>
<protein>
    <recommendedName>
        <fullName evidence="5">EGF-like domain-containing protein</fullName>
    </recommendedName>
</protein>